<keyword evidence="10" id="KW-1185">Reference proteome</keyword>
<dbReference type="Gene3D" id="1.20.1600.10">
    <property type="entry name" value="Outer membrane efflux proteins (OEP)"/>
    <property type="match status" value="1"/>
</dbReference>
<feature type="compositionally biased region" description="Low complexity" evidence="8">
    <location>
        <begin position="521"/>
        <end position="533"/>
    </location>
</feature>
<evidence type="ECO:0000256" key="7">
    <source>
        <dbReference type="ARBA" id="ARBA00023237"/>
    </source>
</evidence>
<evidence type="ECO:0000256" key="2">
    <source>
        <dbReference type="ARBA" id="ARBA00007613"/>
    </source>
</evidence>
<feature type="region of interest" description="Disordered" evidence="8">
    <location>
        <begin position="520"/>
        <end position="558"/>
    </location>
</feature>
<evidence type="ECO:0000256" key="4">
    <source>
        <dbReference type="ARBA" id="ARBA00022452"/>
    </source>
</evidence>
<dbReference type="GO" id="GO:1990281">
    <property type="term" value="C:efflux pump complex"/>
    <property type="evidence" value="ECO:0007669"/>
    <property type="project" value="TreeGrafter"/>
</dbReference>
<dbReference type="Pfam" id="PF02321">
    <property type="entry name" value="OEP"/>
    <property type="match status" value="2"/>
</dbReference>
<dbReference type="GO" id="GO:0015288">
    <property type="term" value="F:porin activity"/>
    <property type="evidence" value="ECO:0007669"/>
    <property type="project" value="TreeGrafter"/>
</dbReference>
<proteinExistence type="inferred from homology"/>
<dbReference type="PANTHER" id="PTHR30026">
    <property type="entry name" value="OUTER MEMBRANE PROTEIN TOLC"/>
    <property type="match status" value="1"/>
</dbReference>
<evidence type="ECO:0000313" key="9">
    <source>
        <dbReference type="EMBL" id="QCK85517.1"/>
    </source>
</evidence>
<keyword evidence="5" id="KW-0812">Transmembrane</keyword>
<comment type="similarity">
    <text evidence="2">Belongs to the outer membrane factor (OMF) (TC 1.B.17) family.</text>
</comment>
<name>A0A4D7QJS8_9HYPH</name>
<dbReference type="Proteomes" id="UP000298588">
    <property type="component" value="Chromosome"/>
</dbReference>
<keyword evidence="3" id="KW-0813">Transport</keyword>
<dbReference type="NCBIfam" id="TIGR01844">
    <property type="entry name" value="type_I_sec_TolC"/>
    <property type="match status" value="1"/>
</dbReference>
<dbReference type="InterPro" id="IPR003423">
    <property type="entry name" value="OMP_efflux"/>
</dbReference>
<keyword evidence="4" id="KW-1134">Transmembrane beta strand</keyword>
<dbReference type="GO" id="GO:0009279">
    <property type="term" value="C:cell outer membrane"/>
    <property type="evidence" value="ECO:0007669"/>
    <property type="project" value="UniProtKB-SubCell"/>
</dbReference>
<evidence type="ECO:0000256" key="8">
    <source>
        <dbReference type="SAM" id="MobiDB-lite"/>
    </source>
</evidence>
<evidence type="ECO:0000256" key="6">
    <source>
        <dbReference type="ARBA" id="ARBA00023136"/>
    </source>
</evidence>
<dbReference type="AlphaFoldDB" id="A0A4D7QJS8"/>
<comment type="subcellular location">
    <subcellularLocation>
        <location evidence="1">Cell outer membrane</location>
    </subcellularLocation>
</comment>
<dbReference type="InterPro" id="IPR051906">
    <property type="entry name" value="TolC-like"/>
</dbReference>
<gene>
    <name evidence="9" type="ORF">E8L99_06895</name>
</gene>
<dbReference type="OrthoDB" id="9789368at2"/>
<evidence type="ECO:0000256" key="3">
    <source>
        <dbReference type="ARBA" id="ARBA00022448"/>
    </source>
</evidence>
<protein>
    <submittedName>
        <fullName evidence="9">TolC family outer membrane protein</fullName>
    </submittedName>
</protein>
<dbReference type="InterPro" id="IPR010130">
    <property type="entry name" value="T1SS_OMP_TolC"/>
</dbReference>
<evidence type="ECO:0000313" key="10">
    <source>
        <dbReference type="Proteomes" id="UP000298588"/>
    </source>
</evidence>
<accession>A0A4D7QJS8</accession>
<dbReference type="EMBL" id="CP039865">
    <property type="protein sequence ID" value="QCK85517.1"/>
    <property type="molecule type" value="Genomic_DNA"/>
</dbReference>
<evidence type="ECO:0000256" key="1">
    <source>
        <dbReference type="ARBA" id="ARBA00004442"/>
    </source>
</evidence>
<reference evidence="9 10" key="1">
    <citation type="submission" date="2019-04" db="EMBL/GenBank/DDBJ databases">
        <title>Phreatobacter aquaticus sp. nov.</title>
        <authorList>
            <person name="Choi A."/>
            <person name="Baek K."/>
        </authorList>
    </citation>
    <scope>NUCLEOTIDE SEQUENCE [LARGE SCALE GENOMIC DNA]</scope>
    <source>
        <strain evidence="9 10">NMCR1094</strain>
    </source>
</reference>
<sequence>MGAGRVPASTRQDERLEGSARRLEVDLRAWGATAAGMVFTGTDRTESRNGNRMLLPAACPIVRLTIAMRLPTGIFTAAALVALMLMGGQGAAQAEGRQSRRPAVQRPAHDGVATLAAALRQAFQFNPDIRAQRSQVRATQEQIPQARAGLLPQVSATTYAGVLATRSILGGPPNTTGGSTLYQRGVALTATQTLFDGWRTQNATLQAQQQVGTQREQMRAIEQSVMLDVATTYLAVFTGQALVEVQQRNVGFLTETLNTTRTRLASGVATPTDVSQAEARLSRGLSDLSATQTDLAVARDRFLRLVGAPPAARLTVVPAVDQLLPGSREASRQVAGESNPAVLAAISTVRAAESAIRVAQGQMLPQVSVQSQIARDLDVDSSTRRTDSVQVIGRLTVPLYSGGAPESQVRQSRELLGQAQAMLDGARAQSRSAAYAGHAALDNATFTIRAATAEVRAAEVTVDGVRKQYEAGLRTLTELLNAQQDTVSARARLLQAQSDRLIASYTVLAATGRLELPRLGVSQPPVASAPPQSDWGVRGDAWGELRNPTGPARPPSSR</sequence>
<dbReference type="KEGG" id="paqt:E8L99_06895"/>
<dbReference type="PANTHER" id="PTHR30026:SF22">
    <property type="entry name" value="OUTER MEMBRANE EFFLUX PROTEIN"/>
    <property type="match status" value="1"/>
</dbReference>
<keyword evidence="7" id="KW-0998">Cell outer membrane</keyword>
<dbReference type="SUPFAM" id="SSF56954">
    <property type="entry name" value="Outer membrane efflux proteins (OEP)"/>
    <property type="match status" value="1"/>
</dbReference>
<dbReference type="GO" id="GO:0015562">
    <property type="term" value="F:efflux transmembrane transporter activity"/>
    <property type="evidence" value="ECO:0007669"/>
    <property type="project" value="InterPro"/>
</dbReference>
<organism evidence="9 10">
    <name type="scientific">Phreatobacter aquaticus</name>
    <dbReference type="NCBI Taxonomy" id="2570229"/>
    <lineage>
        <taxon>Bacteria</taxon>
        <taxon>Pseudomonadati</taxon>
        <taxon>Pseudomonadota</taxon>
        <taxon>Alphaproteobacteria</taxon>
        <taxon>Hyphomicrobiales</taxon>
        <taxon>Phreatobacteraceae</taxon>
        <taxon>Phreatobacter</taxon>
    </lineage>
</organism>
<keyword evidence="6" id="KW-0472">Membrane</keyword>
<evidence type="ECO:0000256" key="5">
    <source>
        <dbReference type="ARBA" id="ARBA00022692"/>
    </source>
</evidence>